<keyword evidence="1" id="KW-0175">Coiled coil</keyword>
<evidence type="ECO:0008006" key="6">
    <source>
        <dbReference type="Google" id="ProtNLM"/>
    </source>
</evidence>
<feature type="region of interest" description="Disordered" evidence="2">
    <location>
        <begin position="49"/>
        <end position="71"/>
    </location>
</feature>
<dbReference type="AlphaFoldDB" id="A0AA87ZYE6"/>
<evidence type="ECO:0000313" key="4">
    <source>
        <dbReference type="EMBL" id="GMN31341.1"/>
    </source>
</evidence>
<protein>
    <recommendedName>
        <fullName evidence="6">Homer protein</fullName>
    </recommendedName>
</protein>
<evidence type="ECO:0000313" key="5">
    <source>
        <dbReference type="Proteomes" id="UP001187192"/>
    </source>
</evidence>
<evidence type="ECO:0000256" key="3">
    <source>
        <dbReference type="SAM" id="Phobius"/>
    </source>
</evidence>
<keyword evidence="3" id="KW-0812">Transmembrane</keyword>
<keyword evidence="3" id="KW-0472">Membrane</keyword>
<feature type="transmembrane region" description="Helical" evidence="3">
    <location>
        <begin position="216"/>
        <end position="238"/>
    </location>
</feature>
<keyword evidence="5" id="KW-1185">Reference proteome</keyword>
<name>A0AA87ZYE6_FICCA</name>
<keyword evidence="3" id="KW-1133">Transmembrane helix</keyword>
<organism evidence="4 5">
    <name type="scientific">Ficus carica</name>
    <name type="common">Common fig</name>
    <dbReference type="NCBI Taxonomy" id="3494"/>
    <lineage>
        <taxon>Eukaryota</taxon>
        <taxon>Viridiplantae</taxon>
        <taxon>Streptophyta</taxon>
        <taxon>Embryophyta</taxon>
        <taxon>Tracheophyta</taxon>
        <taxon>Spermatophyta</taxon>
        <taxon>Magnoliopsida</taxon>
        <taxon>eudicotyledons</taxon>
        <taxon>Gunneridae</taxon>
        <taxon>Pentapetalae</taxon>
        <taxon>rosids</taxon>
        <taxon>fabids</taxon>
        <taxon>Rosales</taxon>
        <taxon>Moraceae</taxon>
        <taxon>Ficeae</taxon>
        <taxon>Ficus</taxon>
    </lineage>
</organism>
<proteinExistence type="predicted"/>
<feature type="transmembrane region" description="Helical" evidence="3">
    <location>
        <begin position="190"/>
        <end position="210"/>
    </location>
</feature>
<sequence length="326" mass="35776">MPASSMIRPTFPPSPKPNTTFSPNNLFNNILVPKCIPKISRRASSLTLLKSSNNNNNNGNNNGSPPEQSFNLKDALNDVVGEQVQELLNREENRALLDGLQKASLRVEKAKRELAEIERQEIEAKQMREYVNQLEKRASEIEECQKEIAEARAMVEEAERSLSQSEEGFYAEKGNEEIDKDEERLESIKAASISALVGTIAGLPISFTQVSTTSQLILPLAITFASCALFGVTFRYAIRRDLDDVHLKTGACAAFGVVKGLATLSGGQPLELNTESILSHAFDGAIHVSQDLFVFVSAAVGLDYCFKMGLLSPFPIKRSIARAKDT</sequence>
<reference evidence="4" key="1">
    <citation type="submission" date="2023-07" db="EMBL/GenBank/DDBJ databases">
        <title>draft genome sequence of fig (Ficus carica).</title>
        <authorList>
            <person name="Takahashi T."/>
            <person name="Nishimura K."/>
        </authorList>
    </citation>
    <scope>NUCLEOTIDE SEQUENCE</scope>
</reference>
<feature type="coiled-coil region" evidence="1">
    <location>
        <begin position="93"/>
        <end position="191"/>
    </location>
</feature>
<dbReference type="PANTHER" id="PTHR36383:SF1">
    <property type="entry name" value="PROTEIN, PUTATIVE-RELATED"/>
    <property type="match status" value="1"/>
</dbReference>
<feature type="region of interest" description="Disordered" evidence="2">
    <location>
        <begin position="1"/>
        <end position="23"/>
    </location>
</feature>
<evidence type="ECO:0000256" key="1">
    <source>
        <dbReference type="SAM" id="Coils"/>
    </source>
</evidence>
<dbReference type="PANTHER" id="PTHR36383">
    <property type="entry name" value="OS09G0529350 PROTEIN"/>
    <property type="match status" value="1"/>
</dbReference>
<comment type="caution">
    <text evidence="4">The sequence shown here is derived from an EMBL/GenBank/DDBJ whole genome shotgun (WGS) entry which is preliminary data.</text>
</comment>
<dbReference type="EMBL" id="BTGU01000003">
    <property type="protein sequence ID" value="GMN31341.1"/>
    <property type="molecule type" value="Genomic_DNA"/>
</dbReference>
<accession>A0AA87ZYE6</accession>
<dbReference type="Proteomes" id="UP001187192">
    <property type="component" value="Unassembled WGS sequence"/>
</dbReference>
<gene>
    <name evidence="4" type="ORF">TIFTF001_003221</name>
</gene>
<feature type="compositionally biased region" description="Low complexity" evidence="2">
    <location>
        <begin position="51"/>
        <end position="64"/>
    </location>
</feature>
<evidence type="ECO:0000256" key="2">
    <source>
        <dbReference type="SAM" id="MobiDB-lite"/>
    </source>
</evidence>